<sequence>MLEAPPSKSIVNEMTSSEVEAGSALLGYVKEKLQGLSMKLQPPIRKHHKDTMIIDTSSFRALELKKNLREGTPKGSVMNAIKKTVTMGGARMLSDWLGSPITSISVINQRLDLVETFLRDPSLRQDIIHFLHRSHDSQRVVQKFSLGKGDADDYLALARTIDATEEIRNRLGLEAEKDHVSSLLIRITVPSELSRKIKKSIDEDALSRNQRMEEENQARLIEVLNANSISETENSESDHRKTSKMKKGKKFDVKDDVWTMKKDASQLLKKLHKDLNQLADEKDELEESLKSTLDAPTLSLRWTPGLGHIVHVREKDIKVITSIKDAKSVSSSRSTRSFQLPDWTYLGSRIDQLKIMIRSEETKTFEKLRVEVIKRLVVLRRNARVLDELDVVCSFAFLAQERRLVRPILNYGTVHKIINGRHPIVEAGLAEKGLMFTPNDCTLEDNGHHIWLLTGPNMGGKSTFLRQNAVISVLAQIGSYVPAEYAEIGIVDQIFIKVGSADNLFGDQSTFMIEMMETAAILKKATPRSFVIMDEIGRGTSSREGIALAFASLHHLYYVNQSRALFATHYHEIASLASNMPQIGTYCTGVSEDKDGSFSFLHKVGPGVNLESHAFKVAALAGVPNNAIQIAETVLAMLEKQSPPSVLPSGFSP</sequence>
<evidence type="ECO:0000256" key="2">
    <source>
        <dbReference type="ARBA" id="ARBA00022741"/>
    </source>
</evidence>
<name>A0A1U7LMS3_NEOID</name>
<dbReference type="STRING" id="1198029.A0A1U7LMS3"/>
<dbReference type="GO" id="GO:0140664">
    <property type="term" value="F:ATP-dependent DNA damage sensor activity"/>
    <property type="evidence" value="ECO:0007669"/>
    <property type="project" value="InterPro"/>
</dbReference>
<evidence type="ECO:0000313" key="10">
    <source>
        <dbReference type="Proteomes" id="UP000186594"/>
    </source>
</evidence>
<dbReference type="InterPro" id="IPR036187">
    <property type="entry name" value="DNA_mismatch_repair_MutS_sf"/>
</dbReference>
<gene>
    <name evidence="9" type="ORF">NEOLI_003315</name>
</gene>
<evidence type="ECO:0000256" key="7">
    <source>
        <dbReference type="SAM" id="Coils"/>
    </source>
</evidence>
<evidence type="ECO:0000313" key="9">
    <source>
        <dbReference type="EMBL" id="OLL23955.1"/>
    </source>
</evidence>
<protein>
    <submittedName>
        <fullName evidence="9">MutS 1</fullName>
    </submittedName>
</protein>
<dbReference type="EMBL" id="LXFE01001063">
    <property type="protein sequence ID" value="OLL23955.1"/>
    <property type="molecule type" value="Genomic_DNA"/>
</dbReference>
<dbReference type="SUPFAM" id="SSF52540">
    <property type="entry name" value="P-loop containing nucleoside triphosphate hydrolases"/>
    <property type="match status" value="1"/>
</dbReference>
<evidence type="ECO:0000259" key="8">
    <source>
        <dbReference type="PROSITE" id="PS00486"/>
    </source>
</evidence>
<evidence type="ECO:0000256" key="6">
    <source>
        <dbReference type="ARBA" id="ARBA00023204"/>
    </source>
</evidence>
<dbReference type="OMA" id="AYPENDA"/>
<dbReference type="GO" id="GO:0005634">
    <property type="term" value="C:nucleus"/>
    <property type="evidence" value="ECO:0007669"/>
    <property type="project" value="TreeGrafter"/>
</dbReference>
<dbReference type="SUPFAM" id="SSF53150">
    <property type="entry name" value="DNA repair protein MutS, domain II"/>
    <property type="match status" value="1"/>
</dbReference>
<dbReference type="Gene3D" id="3.40.50.300">
    <property type="entry name" value="P-loop containing nucleotide triphosphate hydrolases"/>
    <property type="match status" value="1"/>
</dbReference>
<evidence type="ECO:0000256" key="4">
    <source>
        <dbReference type="ARBA" id="ARBA00022840"/>
    </source>
</evidence>
<dbReference type="Proteomes" id="UP000186594">
    <property type="component" value="Unassembled WGS sequence"/>
</dbReference>
<feature type="domain" description="DNA mismatch repair proteins mutS family" evidence="8">
    <location>
        <begin position="529"/>
        <end position="545"/>
    </location>
</feature>
<dbReference type="SMART" id="SM00534">
    <property type="entry name" value="MUTSac"/>
    <property type="match status" value="1"/>
</dbReference>
<comment type="similarity">
    <text evidence="1">Belongs to the DNA mismatch repair MutS family.</text>
</comment>
<dbReference type="GO" id="GO:0043504">
    <property type="term" value="P:mitochondrial DNA repair"/>
    <property type="evidence" value="ECO:0007669"/>
    <property type="project" value="TreeGrafter"/>
</dbReference>
<comment type="caution">
    <text evidence="9">The sequence shown here is derived from an EMBL/GenBank/DDBJ whole genome shotgun (WGS) entry which is preliminary data.</text>
</comment>
<keyword evidence="7" id="KW-0175">Coiled coil</keyword>
<keyword evidence="5" id="KW-0238">DNA-binding</keyword>
<dbReference type="SUPFAM" id="SSF48334">
    <property type="entry name" value="DNA repair protein MutS, domain III"/>
    <property type="match status" value="1"/>
</dbReference>
<reference evidence="9 10" key="1">
    <citation type="submission" date="2016-04" db="EMBL/GenBank/DDBJ databases">
        <title>Evolutionary innovation and constraint leading to complex multicellularity in the Ascomycota.</title>
        <authorList>
            <person name="Cisse O."/>
            <person name="Nguyen A."/>
            <person name="Hewitt D.A."/>
            <person name="Jedd G."/>
            <person name="Stajich J.E."/>
        </authorList>
    </citation>
    <scope>NUCLEOTIDE SEQUENCE [LARGE SCALE GENOMIC DNA]</scope>
    <source>
        <strain evidence="9 10">DAH-3</strain>
    </source>
</reference>
<evidence type="ECO:0000256" key="1">
    <source>
        <dbReference type="ARBA" id="ARBA00006271"/>
    </source>
</evidence>
<proteinExistence type="inferred from homology"/>
<dbReference type="InterPro" id="IPR045076">
    <property type="entry name" value="MutS"/>
</dbReference>
<dbReference type="InterPro" id="IPR027417">
    <property type="entry name" value="P-loop_NTPase"/>
</dbReference>
<dbReference type="AlphaFoldDB" id="A0A1U7LMS3"/>
<dbReference type="InterPro" id="IPR036678">
    <property type="entry name" value="MutS_con_dom_sf"/>
</dbReference>
<dbReference type="Gene3D" id="1.10.1420.10">
    <property type="match status" value="1"/>
</dbReference>
<evidence type="ECO:0000256" key="3">
    <source>
        <dbReference type="ARBA" id="ARBA00022763"/>
    </source>
</evidence>
<feature type="coiled-coil region" evidence="7">
    <location>
        <begin position="261"/>
        <end position="295"/>
    </location>
</feature>
<dbReference type="GO" id="GO:0005739">
    <property type="term" value="C:mitochondrion"/>
    <property type="evidence" value="ECO:0007669"/>
    <property type="project" value="TreeGrafter"/>
</dbReference>
<organism evidence="9 10">
    <name type="scientific">Neolecta irregularis (strain DAH-3)</name>
    <dbReference type="NCBI Taxonomy" id="1198029"/>
    <lineage>
        <taxon>Eukaryota</taxon>
        <taxon>Fungi</taxon>
        <taxon>Dikarya</taxon>
        <taxon>Ascomycota</taxon>
        <taxon>Taphrinomycotina</taxon>
        <taxon>Neolectales</taxon>
        <taxon>Neolectaceae</taxon>
        <taxon>Neolecta</taxon>
    </lineage>
</organism>
<dbReference type="GO" id="GO:0006298">
    <property type="term" value="P:mismatch repair"/>
    <property type="evidence" value="ECO:0007669"/>
    <property type="project" value="InterPro"/>
</dbReference>
<keyword evidence="4" id="KW-0067">ATP-binding</keyword>
<dbReference type="PANTHER" id="PTHR11361:SF34">
    <property type="entry name" value="DNA MISMATCH REPAIR PROTEIN MSH1, MITOCHONDRIAL"/>
    <property type="match status" value="1"/>
</dbReference>
<dbReference type="Pfam" id="PF00488">
    <property type="entry name" value="MutS_V"/>
    <property type="match status" value="1"/>
</dbReference>
<dbReference type="GO" id="GO:0030983">
    <property type="term" value="F:mismatched DNA binding"/>
    <property type="evidence" value="ECO:0007669"/>
    <property type="project" value="InterPro"/>
</dbReference>
<dbReference type="InterPro" id="IPR007696">
    <property type="entry name" value="DNA_mismatch_repair_MutS_core"/>
</dbReference>
<dbReference type="GO" id="GO:0005524">
    <property type="term" value="F:ATP binding"/>
    <property type="evidence" value="ECO:0007669"/>
    <property type="project" value="UniProtKB-KW"/>
</dbReference>
<dbReference type="InterPro" id="IPR000432">
    <property type="entry name" value="DNA_mismatch_repair_MutS_C"/>
</dbReference>
<keyword evidence="2" id="KW-0547">Nucleotide-binding</keyword>
<dbReference type="PIRSF" id="PIRSF037677">
    <property type="entry name" value="DNA_mis_repair_Msh6"/>
    <property type="match status" value="1"/>
</dbReference>
<dbReference type="FunFam" id="3.40.50.300:FF:001238">
    <property type="entry name" value="DNA mismatch repair protein"/>
    <property type="match status" value="1"/>
</dbReference>
<keyword evidence="10" id="KW-1185">Reference proteome</keyword>
<keyword evidence="3" id="KW-0227">DNA damage</keyword>
<dbReference type="PROSITE" id="PS00486">
    <property type="entry name" value="DNA_MISMATCH_REPAIR_2"/>
    <property type="match status" value="1"/>
</dbReference>
<dbReference type="InterPro" id="IPR017261">
    <property type="entry name" value="DNA_mismatch_repair_MutS/MSH"/>
</dbReference>
<dbReference type="PANTHER" id="PTHR11361">
    <property type="entry name" value="DNA MISMATCH REPAIR PROTEIN MUTS FAMILY MEMBER"/>
    <property type="match status" value="1"/>
</dbReference>
<accession>A0A1U7LMS3</accession>
<evidence type="ECO:0000256" key="5">
    <source>
        <dbReference type="ARBA" id="ARBA00023125"/>
    </source>
</evidence>
<dbReference type="OrthoDB" id="2534523at2759"/>
<dbReference type="Pfam" id="PF05192">
    <property type="entry name" value="MutS_III"/>
    <property type="match status" value="1"/>
</dbReference>
<keyword evidence="6" id="KW-0234">DNA repair</keyword>
<dbReference type="SMART" id="SM00533">
    <property type="entry name" value="MUTSd"/>
    <property type="match status" value="1"/>
</dbReference>